<dbReference type="AlphaFoldDB" id="A0A124E1M5"/>
<dbReference type="GO" id="GO:0016829">
    <property type="term" value="F:lyase activity"/>
    <property type="evidence" value="ECO:0007669"/>
    <property type="project" value="UniProtKB-KW"/>
</dbReference>
<sequence>MHSGSDIASLVRNRGLLTPSQLETILEPANLTRPWRAAGTG</sequence>
<protein>
    <submittedName>
        <fullName evidence="1">Aspartate ammonia-lyase</fullName>
    </submittedName>
</protein>
<dbReference type="Proteomes" id="UP000069443">
    <property type="component" value="Unassembled WGS sequence"/>
</dbReference>
<organism evidence="1 2">
    <name type="scientific">Mycolicibacterium canariasense</name>
    <name type="common">Mycobacterium canariasense</name>
    <dbReference type="NCBI Taxonomy" id="228230"/>
    <lineage>
        <taxon>Bacteria</taxon>
        <taxon>Bacillati</taxon>
        <taxon>Actinomycetota</taxon>
        <taxon>Actinomycetes</taxon>
        <taxon>Mycobacteriales</taxon>
        <taxon>Mycobacteriaceae</taxon>
        <taxon>Mycolicibacterium</taxon>
    </lineage>
</organism>
<reference evidence="2" key="2">
    <citation type="submission" date="2016-02" db="EMBL/GenBank/DDBJ databases">
        <title>Draft genome sequence of five rapidly growing Mycobacterium species.</title>
        <authorList>
            <person name="Katahira K."/>
            <person name="Gotou Y."/>
            <person name="Iida K."/>
            <person name="Ogura Y."/>
            <person name="Hayashi T."/>
        </authorList>
    </citation>
    <scope>NUCLEOTIDE SEQUENCE [LARGE SCALE GENOMIC DNA]</scope>
    <source>
        <strain evidence="2">JCM15298</strain>
    </source>
</reference>
<dbReference type="EMBL" id="BCSY01000029">
    <property type="protein sequence ID" value="GAS94098.1"/>
    <property type="molecule type" value="Genomic_DNA"/>
</dbReference>
<accession>A0A124E1M5</accession>
<evidence type="ECO:0000313" key="2">
    <source>
        <dbReference type="Proteomes" id="UP000069443"/>
    </source>
</evidence>
<name>A0A124E1M5_MYCCR</name>
<gene>
    <name evidence="1" type="ORF">RMCC_1064</name>
</gene>
<keyword evidence="1" id="KW-0456">Lyase</keyword>
<keyword evidence="2" id="KW-1185">Reference proteome</keyword>
<proteinExistence type="predicted"/>
<comment type="caution">
    <text evidence="1">The sequence shown here is derived from an EMBL/GenBank/DDBJ whole genome shotgun (WGS) entry which is preliminary data.</text>
</comment>
<reference evidence="2" key="1">
    <citation type="journal article" date="2016" name="Genome Announc.">
        <title>Draft Genome Sequences of Five Rapidly Growing Mycobacterium Species, M. thermoresistibile, M. fortuitum subsp. acetamidolyticum, M. canariasense, M. brisbanense, and M. novocastrense.</title>
        <authorList>
            <person name="Katahira K."/>
            <person name="Ogura Y."/>
            <person name="Gotoh Y."/>
            <person name="Hayashi T."/>
        </authorList>
    </citation>
    <scope>NUCLEOTIDE SEQUENCE [LARGE SCALE GENOMIC DNA]</scope>
    <source>
        <strain evidence="2">JCM15298</strain>
    </source>
</reference>
<dbReference type="STRING" id="228230.RMCC_1064"/>
<evidence type="ECO:0000313" key="1">
    <source>
        <dbReference type="EMBL" id="GAS94098.1"/>
    </source>
</evidence>